<evidence type="ECO:0000313" key="2">
    <source>
        <dbReference type="Proteomes" id="UP001497444"/>
    </source>
</evidence>
<sequence>MERQATPAPQRGENYLNGTSKSLKSQWEYALEFEQAMREAGVDFPDRIISDGKIHRFKPRGKRKPSGWYVFYGYAGAFGDWRQNITEKWSTQNPSLTPREREQMMEEREKARKAYQEEVVRKNQEASDVAVKGWTGFAETGDSAYLLKKKVDAVGIRFGQGCMVMPLCDAEGKMWSYQKIYDHGGKYLLEGGRKKGCFHVLGQIQDGKPIKVTEGYSTGSSVYMATGDTVVVAIDAGNIEPVIASLKQKYPNSTITIAGDDDWHKPINTGKIKAEEAAKLHDCQVILPTFKNREKYNDLPDDQKPTDWNDLHVLEGIDEVIRQLKQNPDDSWSEPLPIKNDLLPVQAFDLGLMPPVLRPFVEDCAFRMQCPRDYIGVSVISVISSLIGSACGIKPKRYDDWIVISNLWGGIIGHPSTLKTPATNEAFAPLHHIEKEAMQAYQKEMKEWEIKGKVAKIREESVKSDLKSKIKQNPNLSDAEVLKLYSQQVKEIPKPVCKRYKTNDSTIEKVHELMSENPRGILVYRDELVGLMMGWEKEGHESDRAFYLESWNGYGSFTVDRIGRGTIHVDNICASIFGCTQPDKMTGYIQKNIFSLENDGLVQRFNLLIYPDALKEWQYVDQPPHQDAKKAYHDLARKIAQDDFFDSIYFDDDILSGEPSIQIVKDKRCFSYDDEAQDIFIEWLTNLEKRLKGFEEPVIIQHLSKYRKLMPALSLIFHVIDLAGGQTKRGKISKECAIRAICWCEYLESHARRIYEMALNVSTQAASVLSKRIEQGKLDPIFTIRDITRKGWSVIGQDTELAKSACEELIKAGWIREKITPPTKTNKGKTEYVINPRIKITKEEREPDESVA</sequence>
<dbReference type="EMBL" id="CAXAQS010000994">
    <property type="protein sequence ID" value="CAK9254220.1"/>
    <property type="molecule type" value="Genomic_DNA"/>
</dbReference>
<comment type="caution">
    <text evidence="1">The sequence shown here is derived from an EMBL/GenBank/DDBJ whole genome shotgun (WGS) entry which is preliminary data.</text>
</comment>
<gene>
    <name evidence="1" type="ORF">CSSPJE1EN1_LOCUS29598</name>
</gene>
<evidence type="ECO:0000313" key="1">
    <source>
        <dbReference type="EMBL" id="CAK9254220.1"/>
    </source>
</evidence>
<evidence type="ECO:0008006" key="3">
    <source>
        <dbReference type="Google" id="ProtNLM"/>
    </source>
</evidence>
<name>A0ABP0VMA9_9BRYO</name>
<accession>A0ABP0VMA9</accession>
<dbReference type="InterPro" id="IPR025048">
    <property type="entry name" value="DUF3987"/>
</dbReference>
<keyword evidence="2" id="KW-1185">Reference proteome</keyword>
<organism evidence="1 2">
    <name type="scientific">Sphagnum jensenii</name>
    <dbReference type="NCBI Taxonomy" id="128206"/>
    <lineage>
        <taxon>Eukaryota</taxon>
        <taxon>Viridiplantae</taxon>
        <taxon>Streptophyta</taxon>
        <taxon>Embryophyta</taxon>
        <taxon>Bryophyta</taxon>
        <taxon>Sphagnophytina</taxon>
        <taxon>Sphagnopsida</taxon>
        <taxon>Sphagnales</taxon>
        <taxon>Sphagnaceae</taxon>
        <taxon>Sphagnum</taxon>
    </lineage>
</organism>
<reference evidence="1" key="1">
    <citation type="submission" date="2024-02" db="EMBL/GenBank/DDBJ databases">
        <authorList>
            <consortium name="ELIXIR-Norway"/>
            <consortium name="Elixir Norway"/>
        </authorList>
    </citation>
    <scope>NUCLEOTIDE SEQUENCE</scope>
</reference>
<protein>
    <recommendedName>
        <fullName evidence="3">Toprim domain-containing protein</fullName>
    </recommendedName>
</protein>
<proteinExistence type="predicted"/>
<dbReference type="Proteomes" id="UP001497444">
    <property type="component" value="Unassembled WGS sequence"/>
</dbReference>
<dbReference type="Pfam" id="PF13148">
    <property type="entry name" value="DUF3987"/>
    <property type="match status" value="1"/>
</dbReference>